<dbReference type="PANTHER" id="PTHR18359">
    <property type="entry name" value="WD-REPEAT PROTEIN-RELATED"/>
    <property type="match status" value="1"/>
</dbReference>
<feature type="repeat" description="WD" evidence="7">
    <location>
        <begin position="369"/>
        <end position="401"/>
    </location>
</feature>
<proteinExistence type="inferred from homology"/>
<dbReference type="PROSITE" id="PS50082">
    <property type="entry name" value="WD_REPEATS_2"/>
    <property type="match status" value="1"/>
</dbReference>
<feature type="region of interest" description="Disordered" evidence="8">
    <location>
        <begin position="45"/>
        <end position="67"/>
    </location>
</feature>
<dbReference type="InterPro" id="IPR015943">
    <property type="entry name" value="WD40/YVTN_repeat-like_dom_sf"/>
</dbReference>
<comment type="similarity">
    <text evidence="6">Belongs to the WD repeat UTP18 family.</text>
</comment>
<evidence type="ECO:0000256" key="3">
    <source>
        <dbReference type="ARBA" id="ARBA00022574"/>
    </source>
</evidence>
<keyword evidence="10" id="KW-1185">Reference proteome</keyword>
<dbReference type="Pfam" id="PF00400">
    <property type="entry name" value="WD40"/>
    <property type="match status" value="1"/>
</dbReference>
<evidence type="ECO:0000256" key="7">
    <source>
        <dbReference type="PROSITE-ProRule" id="PRU00221"/>
    </source>
</evidence>
<dbReference type="AlphaFoldDB" id="A0AAD9VUL0"/>
<dbReference type="Gene3D" id="2.130.10.10">
    <property type="entry name" value="YVTN repeat-like/Quinoprotein amine dehydrogenase"/>
    <property type="match status" value="1"/>
</dbReference>
<dbReference type="GO" id="GO:0006364">
    <property type="term" value="P:rRNA processing"/>
    <property type="evidence" value="ECO:0007669"/>
    <property type="project" value="UniProtKB-KW"/>
</dbReference>
<evidence type="ECO:0000256" key="1">
    <source>
        <dbReference type="ARBA" id="ARBA00004604"/>
    </source>
</evidence>
<organism evidence="9 10">
    <name type="scientific">Odynerus spinipes</name>
    <dbReference type="NCBI Taxonomy" id="1348599"/>
    <lineage>
        <taxon>Eukaryota</taxon>
        <taxon>Metazoa</taxon>
        <taxon>Ecdysozoa</taxon>
        <taxon>Arthropoda</taxon>
        <taxon>Hexapoda</taxon>
        <taxon>Insecta</taxon>
        <taxon>Pterygota</taxon>
        <taxon>Neoptera</taxon>
        <taxon>Endopterygota</taxon>
        <taxon>Hymenoptera</taxon>
        <taxon>Apocrita</taxon>
        <taxon>Aculeata</taxon>
        <taxon>Vespoidea</taxon>
        <taxon>Vespidae</taxon>
        <taxon>Eumeninae</taxon>
        <taxon>Odynerus</taxon>
    </lineage>
</organism>
<evidence type="ECO:0000313" key="10">
    <source>
        <dbReference type="Proteomes" id="UP001258017"/>
    </source>
</evidence>
<feature type="region of interest" description="Disordered" evidence="8">
    <location>
        <begin position="86"/>
        <end position="131"/>
    </location>
</feature>
<keyword evidence="2" id="KW-0698">rRNA processing</keyword>
<keyword evidence="3 7" id="KW-0853">WD repeat</keyword>
<feature type="region of interest" description="Disordered" evidence="8">
    <location>
        <begin position="1"/>
        <end position="33"/>
    </location>
</feature>
<accession>A0AAD9VUL0</accession>
<feature type="compositionally biased region" description="Acidic residues" evidence="8">
    <location>
        <begin position="118"/>
        <end position="127"/>
    </location>
</feature>
<dbReference type="InterPro" id="IPR036322">
    <property type="entry name" value="WD40_repeat_dom_sf"/>
</dbReference>
<dbReference type="EMBL" id="JAIFRP010000012">
    <property type="protein sequence ID" value="KAK2586625.1"/>
    <property type="molecule type" value="Genomic_DNA"/>
</dbReference>
<reference evidence="9" key="1">
    <citation type="submission" date="2021-08" db="EMBL/GenBank/DDBJ databases">
        <authorList>
            <person name="Misof B."/>
            <person name="Oliver O."/>
            <person name="Podsiadlowski L."/>
            <person name="Donath A."/>
            <person name="Peters R."/>
            <person name="Mayer C."/>
            <person name="Rust J."/>
            <person name="Gunkel S."/>
            <person name="Lesny P."/>
            <person name="Martin S."/>
            <person name="Oeyen J.P."/>
            <person name="Petersen M."/>
            <person name="Panagiotis P."/>
            <person name="Wilbrandt J."/>
            <person name="Tanja T."/>
        </authorList>
    </citation>
    <scope>NUCLEOTIDE SEQUENCE</scope>
    <source>
        <strain evidence="9">GBR_01_08_01A</strain>
        <tissue evidence="9">Thorax + abdomen</tissue>
    </source>
</reference>
<sequence length="537" mass="60037">MKRNNSKSKKEKQTKDNVHMLTGKRKSKNNNMNVKASINAINTTKYSQKFKAPPKKKRKHAYDPKEEARLEKIVFGDVSDVINNLPDDNITKEENKGAIANLPSDNVVANKETLSSESSDEDSDKDDQEEKKVAWIDEDDKCYTVETALNIQNRKLPSGRPEKLYTELLENKYKQLVGTPKWAEIDRVQDDFDDSDYEVLKHSSHLEAPKIKSLPKGIIDIKALKSINQQTYNEGPIISSLEFHPTSTVALVAGSSGILSLFQVDGIENNKLYSMQYKRFPISKAKFLKEGTEVLLGSQFYSHCHSYNLISGKTYRIPLRHGITNMKKYEVSPDGRLIALCGRAGEIHLLTSSSKEVIGTLKMNTNCEAVSFTPDNKLLVTHGDGNEMYIWDVKSRTCIHRAVDDGCLSCSAIAVSPNGQFLATGSKEGVVNLYDTNTVLKEKVPVPLKIVLNLVTSISTLKFNPTSEILAMASDKKANAFKMLHLPSFNVFSNFPTFQTTMAMPSAIDFSPSSGYLGIANKSHKAFLYRLKHYGNY</sequence>
<dbReference type="GO" id="GO:0034388">
    <property type="term" value="C:Pwp2p-containing subcomplex of 90S preribosome"/>
    <property type="evidence" value="ECO:0007669"/>
    <property type="project" value="TreeGrafter"/>
</dbReference>
<comment type="subcellular location">
    <subcellularLocation>
        <location evidence="1">Nucleus</location>
        <location evidence="1">Nucleolus</location>
    </subcellularLocation>
</comment>
<name>A0AAD9VUL0_9HYME</name>
<dbReference type="InterPro" id="IPR001680">
    <property type="entry name" value="WD40_rpt"/>
</dbReference>
<reference evidence="9" key="2">
    <citation type="journal article" date="2023" name="Commun. Biol.">
        <title>Intrasexual cuticular hydrocarbon dimorphism in a wasp sheds light on hydrocarbon biosynthesis genes in Hymenoptera.</title>
        <authorList>
            <person name="Moris V.C."/>
            <person name="Podsiadlowski L."/>
            <person name="Martin S."/>
            <person name="Oeyen J.P."/>
            <person name="Donath A."/>
            <person name="Petersen M."/>
            <person name="Wilbrandt J."/>
            <person name="Misof B."/>
            <person name="Liedtke D."/>
            <person name="Thamm M."/>
            <person name="Scheiner R."/>
            <person name="Schmitt T."/>
            <person name="Niehuis O."/>
        </authorList>
    </citation>
    <scope>NUCLEOTIDE SEQUENCE</scope>
    <source>
        <strain evidence="9">GBR_01_08_01A</strain>
    </source>
</reference>
<evidence type="ECO:0000256" key="4">
    <source>
        <dbReference type="ARBA" id="ARBA00022737"/>
    </source>
</evidence>
<evidence type="ECO:0000256" key="8">
    <source>
        <dbReference type="SAM" id="MobiDB-lite"/>
    </source>
</evidence>
<evidence type="ECO:0000256" key="6">
    <source>
        <dbReference type="ARBA" id="ARBA00025767"/>
    </source>
</evidence>
<gene>
    <name evidence="9" type="ORF">KPH14_011497</name>
</gene>
<evidence type="ECO:0000256" key="5">
    <source>
        <dbReference type="ARBA" id="ARBA00023242"/>
    </source>
</evidence>
<dbReference type="PANTHER" id="PTHR18359:SF0">
    <property type="entry name" value="U3 SMALL NUCLEOLAR RNA-ASSOCIATED PROTEIN 18 HOMOLOG"/>
    <property type="match status" value="1"/>
</dbReference>
<evidence type="ECO:0000313" key="9">
    <source>
        <dbReference type="EMBL" id="KAK2586625.1"/>
    </source>
</evidence>
<dbReference type="SUPFAM" id="SSF50978">
    <property type="entry name" value="WD40 repeat-like"/>
    <property type="match status" value="1"/>
</dbReference>
<feature type="compositionally biased region" description="Basic residues" evidence="8">
    <location>
        <begin position="1"/>
        <end position="10"/>
    </location>
</feature>
<evidence type="ECO:0000256" key="2">
    <source>
        <dbReference type="ARBA" id="ARBA00022552"/>
    </source>
</evidence>
<comment type="caution">
    <text evidence="9">The sequence shown here is derived from an EMBL/GenBank/DDBJ whole genome shotgun (WGS) entry which is preliminary data.</text>
</comment>
<dbReference type="GO" id="GO:0032040">
    <property type="term" value="C:small-subunit processome"/>
    <property type="evidence" value="ECO:0007669"/>
    <property type="project" value="TreeGrafter"/>
</dbReference>
<dbReference type="SMART" id="SM00320">
    <property type="entry name" value="WD40"/>
    <property type="match status" value="4"/>
</dbReference>
<evidence type="ECO:0008006" key="11">
    <source>
        <dbReference type="Google" id="ProtNLM"/>
    </source>
</evidence>
<keyword evidence="4" id="KW-0677">Repeat</keyword>
<dbReference type="InterPro" id="IPR045161">
    <property type="entry name" value="Utp18"/>
</dbReference>
<keyword evidence="5" id="KW-0539">Nucleus</keyword>
<protein>
    <recommendedName>
        <fullName evidence="11">U3 small nucleolar RNA-associated protein 18 homolog</fullName>
    </recommendedName>
</protein>
<dbReference type="Proteomes" id="UP001258017">
    <property type="component" value="Unassembled WGS sequence"/>
</dbReference>